<dbReference type="AlphaFoldDB" id="X1P3T8"/>
<comment type="caution">
    <text evidence="1">The sequence shown here is derived from an EMBL/GenBank/DDBJ whole genome shotgun (WGS) entry which is preliminary data.</text>
</comment>
<evidence type="ECO:0000313" key="1">
    <source>
        <dbReference type="EMBL" id="GAI50508.1"/>
    </source>
</evidence>
<sequence>MSTIYISIWYGFDHSFLFLPIAPIDEQKRIVKSFKEKITQIEKPASKAFNECEIAMQKELSLNIISQKLINSSNACDNAMFEFSDLKIPDNIPDELKDNLEKIKKDMKLAYSSKAMAHFALKKYLNNGDINQLTAYKSEYKIAEKRIFSSAA</sequence>
<protein>
    <submittedName>
        <fullName evidence="1">Uncharacterized protein</fullName>
    </submittedName>
</protein>
<gene>
    <name evidence="1" type="ORF">S06H3_57878</name>
</gene>
<organism evidence="1">
    <name type="scientific">marine sediment metagenome</name>
    <dbReference type="NCBI Taxonomy" id="412755"/>
    <lineage>
        <taxon>unclassified sequences</taxon>
        <taxon>metagenomes</taxon>
        <taxon>ecological metagenomes</taxon>
    </lineage>
</organism>
<dbReference type="EMBL" id="BARV01037409">
    <property type="protein sequence ID" value="GAI50508.1"/>
    <property type="molecule type" value="Genomic_DNA"/>
</dbReference>
<reference evidence="1" key="1">
    <citation type="journal article" date="2014" name="Front. Microbiol.">
        <title>High frequency of phylogenetically diverse reductive dehalogenase-homologous genes in deep subseafloor sedimentary metagenomes.</title>
        <authorList>
            <person name="Kawai M."/>
            <person name="Futagami T."/>
            <person name="Toyoda A."/>
            <person name="Takaki Y."/>
            <person name="Nishi S."/>
            <person name="Hori S."/>
            <person name="Arai W."/>
            <person name="Tsubouchi T."/>
            <person name="Morono Y."/>
            <person name="Uchiyama I."/>
            <person name="Ito T."/>
            <person name="Fujiyama A."/>
            <person name="Inagaki F."/>
            <person name="Takami H."/>
        </authorList>
    </citation>
    <scope>NUCLEOTIDE SEQUENCE</scope>
    <source>
        <strain evidence="1">Expedition CK06-06</strain>
    </source>
</reference>
<feature type="non-terminal residue" evidence="1">
    <location>
        <position position="152"/>
    </location>
</feature>
<name>X1P3T8_9ZZZZ</name>
<accession>X1P3T8</accession>
<proteinExistence type="predicted"/>